<dbReference type="PROSITE" id="PS50181">
    <property type="entry name" value="FBOX"/>
    <property type="match status" value="1"/>
</dbReference>
<dbReference type="Gene3D" id="1.20.1280.50">
    <property type="match status" value="1"/>
</dbReference>
<dbReference type="InterPro" id="IPR013187">
    <property type="entry name" value="F-box-assoc_dom_typ3"/>
</dbReference>
<gene>
    <name evidence="2" type="ORF">SLEP1_g21528</name>
</gene>
<dbReference type="Proteomes" id="UP001054252">
    <property type="component" value="Unassembled WGS sequence"/>
</dbReference>
<reference evidence="2 3" key="1">
    <citation type="journal article" date="2021" name="Commun. Biol.">
        <title>The genome of Shorea leprosula (Dipterocarpaceae) highlights the ecological relevance of drought in aseasonal tropical rainforests.</title>
        <authorList>
            <person name="Ng K.K.S."/>
            <person name="Kobayashi M.J."/>
            <person name="Fawcett J.A."/>
            <person name="Hatakeyama M."/>
            <person name="Paape T."/>
            <person name="Ng C.H."/>
            <person name="Ang C.C."/>
            <person name="Tnah L.H."/>
            <person name="Lee C.T."/>
            <person name="Nishiyama T."/>
            <person name="Sese J."/>
            <person name="O'Brien M.J."/>
            <person name="Copetti D."/>
            <person name="Mohd Noor M.I."/>
            <person name="Ong R.C."/>
            <person name="Putra M."/>
            <person name="Sireger I.Z."/>
            <person name="Indrioko S."/>
            <person name="Kosugi Y."/>
            <person name="Izuno A."/>
            <person name="Isagi Y."/>
            <person name="Lee S.L."/>
            <person name="Shimizu K.K."/>
        </authorList>
    </citation>
    <scope>NUCLEOTIDE SEQUENCE [LARGE SCALE GENOMIC DNA]</scope>
    <source>
        <strain evidence="2">214</strain>
    </source>
</reference>
<keyword evidence="3" id="KW-1185">Reference proteome</keyword>
<dbReference type="AlphaFoldDB" id="A0AAV5J681"/>
<name>A0AAV5J681_9ROSI</name>
<dbReference type="InterPro" id="IPR001810">
    <property type="entry name" value="F-box_dom"/>
</dbReference>
<evidence type="ECO:0000259" key="1">
    <source>
        <dbReference type="PROSITE" id="PS50181"/>
    </source>
</evidence>
<dbReference type="EMBL" id="BPVZ01000031">
    <property type="protein sequence ID" value="GKV10118.1"/>
    <property type="molecule type" value="Genomic_DNA"/>
</dbReference>
<comment type="caution">
    <text evidence="2">The sequence shown here is derived from an EMBL/GenBank/DDBJ whole genome shotgun (WGS) entry which is preliminary data.</text>
</comment>
<accession>A0AAV5J681</accession>
<dbReference type="PANTHER" id="PTHR31672:SF11">
    <property type="entry name" value="F-BOX PROTEIN CPR1-LIKE ISOFORM X2"/>
    <property type="match status" value="1"/>
</dbReference>
<dbReference type="InterPro" id="IPR036047">
    <property type="entry name" value="F-box-like_dom_sf"/>
</dbReference>
<sequence length="409" mass="47367">MEEGKYNVLPDLPEHVIAEILVKIPLECLNEKFRYICKSWNRLISSPEFIRRIKIHRNPEFLIQAGMRYKTSLLIVDEERLHFQLKNIDYPHMGQIRSSCNGLILVDNNSPLLGVFSVRNIVNGSVINLPRCPSGCYHGTCGVALGYVPSSKEYKVVHMYADGFGFEIFAFFIDNKTFSFMSPDNTWKRIPGPFNAPCERPFNIEQFTWSDPVLIGGQVMHWFVDSDKYIISMDISDEKVSKTNLPNWGKQINRLKYDLVEIDGKLSFIYRYNSCIIDIWILKDFSKQVWSKEHTINASATKFTSLNTDSLIHRKKSNTLPDTEEVQREDALTGSEEKNDKLPAFQKLVLVASLRNGEVLVFKHQNKSGVDDRVYVYDMKLQELKKLQKKIKSEPRFIPYRSSCISWKN</sequence>
<proteinExistence type="predicted"/>
<dbReference type="PANTHER" id="PTHR31672">
    <property type="entry name" value="BNACNNG10540D PROTEIN"/>
    <property type="match status" value="1"/>
</dbReference>
<dbReference type="NCBIfam" id="TIGR01640">
    <property type="entry name" value="F_box_assoc_1"/>
    <property type="match status" value="1"/>
</dbReference>
<dbReference type="SUPFAM" id="SSF81383">
    <property type="entry name" value="F-box domain"/>
    <property type="match status" value="1"/>
</dbReference>
<dbReference type="InterPro" id="IPR017451">
    <property type="entry name" value="F-box-assoc_interact_dom"/>
</dbReference>
<dbReference type="InterPro" id="IPR050796">
    <property type="entry name" value="SCF_F-box_component"/>
</dbReference>
<dbReference type="Pfam" id="PF08268">
    <property type="entry name" value="FBA_3"/>
    <property type="match status" value="1"/>
</dbReference>
<feature type="domain" description="F-box" evidence="1">
    <location>
        <begin position="6"/>
        <end position="53"/>
    </location>
</feature>
<evidence type="ECO:0000313" key="2">
    <source>
        <dbReference type="EMBL" id="GKV10118.1"/>
    </source>
</evidence>
<organism evidence="2 3">
    <name type="scientific">Rubroshorea leprosula</name>
    <dbReference type="NCBI Taxonomy" id="152421"/>
    <lineage>
        <taxon>Eukaryota</taxon>
        <taxon>Viridiplantae</taxon>
        <taxon>Streptophyta</taxon>
        <taxon>Embryophyta</taxon>
        <taxon>Tracheophyta</taxon>
        <taxon>Spermatophyta</taxon>
        <taxon>Magnoliopsida</taxon>
        <taxon>eudicotyledons</taxon>
        <taxon>Gunneridae</taxon>
        <taxon>Pentapetalae</taxon>
        <taxon>rosids</taxon>
        <taxon>malvids</taxon>
        <taxon>Malvales</taxon>
        <taxon>Dipterocarpaceae</taxon>
        <taxon>Rubroshorea</taxon>
    </lineage>
</organism>
<evidence type="ECO:0000313" key="3">
    <source>
        <dbReference type="Proteomes" id="UP001054252"/>
    </source>
</evidence>
<protein>
    <recommendedName>
        <fullName evidence="1">F-box domain-containing protein</fullName>
    </recommendedName>
</protein>